<feature type="region of interest" description="Disordered" evidence="1">
    <location>
        <begin position="240"/>
        <end position="323"/>
    </location>
</feature>
<feature type="compositionally biased region" description="Low complexity" evidence="1">
    <location>
        <begin position="666"/>
        <end position="678"/>
    </location>
</feature>
<feature type="compositionally biased region" description="Polar residues" evidence="1">
    <location>
        <begin position="844"/>
        <end position="863"/>
    </location>
</feature>
<feature type="compositionally biased region" description="Polar residues" evidence="1">
    <location>
        <begin position="795"/>
        <end position="816"/>
    </location>
</feature>
<dbReference type="GeneID" id="131800609"/>
<feature type="compositionally biased region" description="Polar residues" evidence="1">
    <location>
        <begin position="712"/>
        <end position="735"/>
    </location>
</feature>
<feature type="compositionally biased region" description="Polar residues" evidence="1">
    <location>
        <begin position="615"/>
        <end position="644"/>
    </location>
</feature>
<feature type="region of interest" description="Disordered" evidence="1">
    <location>
        <begin position="795"/>
        <end position="947"/>
    </location>
</feature>
<dbReference type="Pfam" id="PF23055">
    <property type="entry name" value="DUF7041"/>
    <property type="match status" value="1"/>
</dbReference>
<name>A0ABM3UKH7_MUSDO</name>
<evidence type="ECO:0000313" key="4">
    <source>
        <dbReference type="RefSeq" id="XP_058974036.1"/>
    </source>
</evidence>
<sequence length="1212" mass="129830">MFDKTKEPTNVGFGSNLRNTSLFGERTQQVELFIFGSANNESQSEGTFGAMMKNNTNCFGSNGNFEISFKFPQSSEQFPKNTKATFGRGFDQRKSRKSTTMLAFGDKNISIYRKLFGSPQETPANSSSGTSDFFKIFGSLSSNPNRDFNRSANNTSHKQTTNTLFGQDGTSSNTSGFGAERNSASSKAPDGNTSADLFGQPKNQPLTFSSSKPSATTACKNLHDSTAECSRPMAGFGELQHSTSFGSTTTLSSTQNCVDQNANNRPQKQTTNSSANSFKPLQKPLVTDSASRIPPEENTSADLFGQPKNQPLTFSSSKPSATTACKNLHDSTAECSRPMAGFGELQHSTSFGSTTTLSSTQNCDDQNGNNRPQKQTTKSSVNSFKPLQKPLVTDSATRIPPEENTSADLFGQPKNQHLTFASAKPSATTASKNQHDSTAESPRPMAGFGELQQSTSFGSTTTLSSTQNCVDQNANNRPQNQTTKSSANSFKPLQKPLVTDSASRIPPEENTSADLFGQPKNQPLTFSSAEPSATTACKNQHDSTAESPRPMTGFGELQQSTSFGSTTTLSSTQNCVDQNANNRPQKQTTKSSANSFKPLQKPLVTDSASRIPPEENTSANLFGQPKNQPLTFSSAEPSATTASKNQHDSTAEIPRPMAGFGELQQSTSFGSTTTLSSTQNCVDQSANNRSQKQTTKSSANSFKPLQKPLVTDSASSKAPDGNTSAELFGQSKNQPFTFSSAKPSATTASKTQAGFGSATTTSNLFGCCGSSQNHKFYQTADHRPEKQTTISLFGQNRASSSASGLKSVGTNSTSRGPSADNIPAKLNSSASNNLSANNVKDSETTNAYIKPTNSTSVSQTPAATKNEKSAASSELYGGASTSNNVSQMPLPTDNGTETQIKSDTQRNTEAAKTCSQTSLVPNNNTSDIETNTGKTSNSTVGVDGSTSENEALRNFSHIPFLNSARATGVTSKSPKENVIATNNANNYSDSESANSTTIPQNEVDATELSFSMLHIPPFSIENPEDGFTYVESQFATASIVGDFIKYRTVLNAIKNNSLLKISDAEIPPPNNTSDKYGQLKRKILLKCNRQNLTIKALKDLELGKMTPTQLLNKMRIMGGIDINDDIIKPIWMNCLPFEVQNIISISSDDLSTLAVMADKIMALIRGISHTSTFALTSSEPRTYPHSSLELQISLLTKEIADLKMKVTERPAQ</sequence>
<evidence type="ECO:0000256" key="1">
    <source>
        <dbReference type="SAM" id="MobiDB-lite"/>
    </source>
</evidence>
<evidence type="ECO:0000259" key="2">
    <source>
        <dbReference type="Pfam" id="PF23055"/>
    </source>
</evidence>
<feature type="compositionally biased region" description="Low complexity" evidence="1">
    <location>
        <begin position="421"/>
        <end position="432"/>
    </location>
</feature>
<dbReference type="PANTHER" id="PTHR33327:SF3">
    <property type="entry name" value="RNA-DIRECTED DNA POLYMERASE"/>
    <property type="match status" value="1"/>
</dbReference>
<dbReference type="InterPro" id="IPR055469">
    <property type="entry name" value="DUF7041"/>
</dbReference>
<feature type="compositionally biased region" description="Low complexity" evidence="1">
    <location>
        <begin position="348"/>
        <end position="360"/>
    </location>
</feature>
<dbReference type="Proteomes" id="UP001652621">
    <property type="component" value="Unplaced"/>
</dbReference>
<gene>
    <name evidence="4" type="primary">LOC131800609</name>
</gene>
<feature type="compositionally biased region" description="Polar residues" evidence="1">
    <location>
        <begin position="879"/>
        <end position="947"/>
    </location>
</feature>
<dbReference type="RefSeq" id="XP_058974036.1">
    <property type="nucleotide sequence ID" value="XM_059118053.1"/>
</dbReference>
<feature type="compositionally biased region" description="Polar residues" evidence="1">
    <location>
        <begin position="467"/>
        <end position="491"/>
    </location>
</feature>
<feature type="compositionally biased region" description="Low complexity" evidence="1">
    <location>
        <begin position="242"/>
        <end position="254"/>
    </location>
</feature>
<feature type="compositionally biased region" description="Polar residues" evidence="1">
    <location>
        <begin position="297"/>
        <end position="323"/>
    </location>
</feature>
<feature type="domain" description="DUF7041" evidence="2">
    <location>
        <begin position="1015"/>
        <end position="1090"/>
    </location>
</feature>
<feature type="compositionally biased region" description="Polar residues" evidence="1">
    <location>
        <begin position="361"/>
        <end position="385"/>
    </location>
</feature>
<dbReference type="PANTHER" id="PTHR33327">
    <property type="entry name" value="ENDONUCLEASE"/>
    <property type="match status" value="1"/>
</dbReference>
<feature type="region of interest" description="Disordered" evidence="1">
    <location>
        <begin position="144"/>
        <end position="219"/>
    </location>
</feature>
<organism evidence="3 4">
    <name type="scientific">Musca domestica</name>
    <name type="common">House fly</name>
    <dbReference type="NCBI Taxonomy" id="7370"/>
    <lineage>
        <taxon>Eukaryota</taxon>
        <taxon>Metazoa</taxon>
        <taxon>Ecdysozoa</taxon>
        <taxon>Arthropoda</taxon>
        <taxon>Hexapoda</taxon>
        <taxon>Insecta</taxon>
        <taxon>Pterygota</taxon>
        <taxon>Neoptera</taxon>
        <taxon>Endopterygota</taxon>
        <taxon>Diptera</taxon>
        <taxon>Brachycera</taxon>
        <taxon>Muscomorpha</taxon>
        <taxon>Muscoidea</taxon>
        <taxon>Muscidae</taxon>
        <taxon>Musca</taxon>
    </lineage>
</organism>
<proteinExistence type="predicted"/>
<feature type="compositionally biased region" description="Polar residues" evidence="1">
    <location>
        <begin position="679"/>
        <end position="703"/>
    </location>
</feature>
<feature type="compositionally biased region" description="Low complexity" evidence="1">
    <location>
        <begin position="826"/>
        <end position="838"/>
    </location>
</feature>
<feature type="compositionally biased region" description="Low complexity" evidence="1">
    <location>
        <begin position="454"/>
        <end position="466"/>
    </location>
</feature>
<keyword evidence="3" id="KW-1185">Reference proteome</keyword>
<feature type="compositionally biased region" description="Low complexity" evidence="1">
    <location>
        <begin position="560"/>
        <end position="572"/>
    </location>
</feature>
<feature type="region of interest" description="Disordered" evidence="1">
    <location>
        <begin position="344"/>
        <end position="743"/>
    </location>
</feature>
<feature type="compositionally biased region" description="Polar residues" evidence="1">
    <location>
        <begin position="403"/>
        <end position="419"/>
    </location>
</feature>
<feature type="compositionally biased region" description="Polar residues" evidence="1">
    <location>
        <begin position="573"/>
        <end position="597"/>
    </location>
</feature>
<protein>
    <submittedName>
        <fullName evidence="4">Uncharacterized protein LOC131800609</fullName>
    </submittedName>
</protein>
<evidence type="ECO:0000313" key="3">
    <source>
        <dbReference type="Proteomes" id="UP001652621"/>
    </source>
</evidence>
<feature type="compositionally biased region" description="Polar residues" evidence="1">
    <location>
        <begin position="509"/>
        <end position="538"/>
    </location>
</feature>
<feature type="compositionally biased region" description="Polar residues" evidence="1">
    <location>
        <begin position="255"/>
        <end position="279"/>
    </location>
</feature>
<accession>A0ABM3UKH7</accession>
<reference evidence="4" key="1">
    <citation type="submission" date="2025-08" db="UniProtKB">
        <authorList>
            <consortium name="RefSeq"/>
        </authorList>
    </citation>
    <scope>IDENTIFICATION</scope>
    <source>
        <strain evidence="4">Aabys</strain>
        <tissue evidence="4">Whole body</tissue>
    </source>
</reference>